<evidence type="ECO:0000313" key="9">
    <source>
        <dbReference type="EMBL" id="KII72256.1"/>
    </source>
</evidence>
<feature type="transmembrane region" description="Helical" evidence="8">
    <location>
        <begin position="71"/>
        <end position="92"/>
    </location>
</feature>
<evidence type="ECO:0000256" key="6">
    <source>
        <dbReference type="ARBA" id="ARBA00023136"/>
    </source>
</evidence>
<feature type="transmembrane region" description="Helical" evidence="8">
    <location>
        <begin position="282"/>
        <end position="302"/>
    </location>
</feature>
<dbReference type="PANTHER" id="PTHR10778:SF13">
    <property type="entry name" value="ADENOSINE 3'-PHOSPHO 5'-PHOSPHOSULFATE TRANSPORTER 1"/>
    <property type="match status" value="1"/>
</dbReference>
<name>A0A0C2MY57_THEKT</name>
<feature type="transmembrane region" description="Helical" evidence="8">
    <location>
        <begin position="12"/>
        <end position="32"/>
    </location>
</feature>
<evidence type="ECO:0000256" key="7">
    <source>
        <dbReference type="ARBA" id="ARBA00039668"/>
    </source>
</evidence>
<evidence type="ECO:0000256" key="3">
    <source>
        <dbReference type="ARBA" id="ARBA00022448"/>
    </source>
</evidence>
<feature type="transmembrane region" description="Helical" evidence="8">
    <location>
        <begin position="314"/>
        <end position="336"/>
    </location>
</feature>
<dbReference type="OMA" id="KIMTQHY"/>
<dbReference type="AlphaFoldDB" id="A0A0C2MY57"/>
<dbReference type="Pfam" id="PF08449">
    <property type="entry name" value="UAA"/>
    <property type="match status" value="1"/>
</dbReference>
<dbReference type="OrthoDB" id="10035043at2759"/>
<feature type="transmembrane region" description="Helical" evidence="8">
    <location>
        <begin position="370"/>
        <end position="390"/>
    </location>
</feature>
<feature type="transmembrane region" description="Helical" evidence="8">
    <location>
        <begin position="213"/>
        <end position="230"/>
    </location>
</feature>
<accession>A0A0C2MY57</accession>
<dbReference type="EMBL" id="JWZT01001317">
    <property type="protein sequence ID" value="KII72256.1"/>
    <property type="molecule type" value="Genomic_DNA"/>
</dbReference>
<feature type="transmembrane region" description="Helical" evidence="8">
    <location>
        <begin position="117"/>
        <end position="136"/>
    </location>
</feature>
<reference evidence="9 10" key="1">
    <citation type="journal article" date="2014" name="Genome Biol. Evol.">
        <title>The genome of the myxosporean Thelohanellus kitauei shows adaptations to nutrient acquisition within its fish host.</title>
        <authorList>
            <person name="Yang Y."/>
            <person name="Xiong J."/>
            <person name="Zhou Z."/>
            <person name="Huo F."/>
            <person name="Miao W."/>
            <person name="Ran C."/>
            <person name="Liu Y."/>
            <person name="Zhang J."/>
            <person name="Feng J."/>
            <person name="Wang M."/>
            <person name="Wang M."/>
            <person name="Wang L."/>
            <person name="Yao B."/>
        </authorList>
    </citation>
    <scope>NUCLEOTIDE SEQUENCE [LARGE SCALE GENOMIC DNA]</scope>
    <source>
        <strain evidence="9">Wuqing</strain>
    </source>
</reference>
<comment type="similarity">
    <text evidence="2">Belongs to the nucleotide-sugar transporter family. SLC35B subfamily.</text>
</comment>
<proteinExistence type="inferred from homology"/>
<evidence type="ECO:0000256" key="2">
    <source>
        <dbReference type="ARBA" id="ARBA00010694"/>
    </source>
</evidence>
<comment type="caution">
    <text evidence="9">The sequence shown here is derived from an EMBL/GenBank/DDBJ whole genome shotgun (WGS) entry which is preliminary data.</text>
</comment>
<dbReference type="Proteomes" id="UP000031668">
    <property type="component" value="Unassembled WGS sequence"/>
</dbReference>
<evidence type="ECO:0000256" key="4">
    <source>
        <dbReference type="ARBA" id="ARBA00022692"/>
    </source>
</evidence>
<keyword evidence="6 8" id="KW-0472">Membrane</keyword>
<keyword evidence="4 8" id="KW-0812">Transmembrane</keyword>
<keyword evidence="3" id="KW-0813">Transport</keyword>
<evidence type="ECO:0000313" key="10">
    <source>
        <dbReference type="Proteomes" id="UP000031668"/>
    </source>
</evidence>
<dbReference type="GO" id="GO:0046964">
    <property type="term" value="F:3'-phosphoadenosine 5'-phosphosulfate transmembrane transporter activity"/>
    <property type="evidence" value="ECO:0007669"/>
    <property type="project" value="TreeGrafter"/>
</dbReference>
<dbReference type="InterPro" id="IPR013657">
    <property type="entry name" value="SCL35B1-4/HUT1"/>
</dbReference>
<dbReference type="GO" id="GO:0000139">
    <property type="term" value="C:Golgi membrane"/>
    <property type="evidence" value="ECO:0007669"/>
    <property type="project" value="TreeGrafter"/>
</dbReference>
<evidence type="ECO:0000256" key="8">
    <source>
        <dbReference type="SAM" id="Phobius"/>
    </source>
</evidence>
<keyword evidence="10" id="KW-1185">Reference proteome</keyword>
<protein>
    <recommendedName>
        <fullName evidence="7">Adenosine 3'-phospho 5'-phosphosulfate transporter 1</fullName>
    </recommendedName>
</protein>
<evidence type="ECO:0000256" key="5">
    <source>
        <dbReference type="ARBA" id="ARBA00022989"/>
    </source>
</evidence>
<keyword evidence="5 8" id="KW-1133">Transmembrane helix</keyword>
<sequence>MPQSVTDFSFLGYYLLAAIGCGLMVILLKYIVRKQNIQNQIVNNVITWVAIGNIVDNTTPTEEKQISREKYIVKILIHFVLINVAYISWGILQERMITIEYKNPETGESSRFQQSDFIVLSNRVLAMVISGAILLITKYRNRASRREWKQQSYPPLYKYGYSSLSNLVSSWSQYEALKYVSFPFQVLAKSCKIVPVMIMGTIVSRKVYTLRQYLSALCLTVGISLFTYSTGKSKGGSGDTEFYLTLLGYFLLAVYFVGDSFTSNWQSELYKKYKITSIQMMFNSSVVSVVLILFSFCGRGFSYPYTFIKIHPVFLYHLFLCALTSSIGQVFIFYAIKDVGPVVFTGIMVTKSLISMMLSCIIYKHVIPTLGLVGVGIVFGVLYLEFSLHLKRR</sequence>
<dbReference type="GO" id="GO:0005789">
    <property type="term" value="C:endoplasmic reticulum membrane"/>
    <property type="evidence" value="ECO:0007669"/>
    <property type="project" value="TreeGrafter"/>
</dbReference>
<feature type="transmembrane region" description="Helical" evidence="8">
    <location>
        <begin position="343"/>
        <end position="364"/>
    </location>
</feature>
<organism evidence="9 10">
    <name type="scientific">Thelohanellus kitauei</name>
    <name type="common">Myxosporean</name>
    <dbReference type="NCBI Taxonomy" id="669202"/>
    <lineage>
        <taxon>Eukaryota</taxon>
        <taxon>Metazoa</taxon>
        <taxon>Cnidaria</taxon>
        <taxon>Myxozoa</taxon>
        <taxon>Myxosporea</taxon>
        <taxon>Bivalvulida</taxon>
        <taxon>Platysporina</taxon>
        <taxon>Myxobolidae</taxon>
        <taxon>Thelohanellus</taxon>
    </lineage>
</organism>
<gene>
    <name evidence="9" type="ORF">RF11_08680</name>
</gene>
<feature type="transmembrane region" description="Helical" evidence="8">
    <location>
        <begin position="242"/>
        <end position="261"/>
    </location>
</feature>
<evidence type="ECO:0000256" key="1">
    <source>
        <dbReference type="ARBA" id="ARBA00004141"/>
    </source>
</evidence>
<comment type="subcellular location">
    <subcellularLocation>
        <location evidence="1">Membrane</location>
        <topology evidence="1">Multi-pass membrane protein</topology>
    </subcellularLocation>
</comment>
<dbReference type="PANTHER" id="PTHR10778">
    <property type="entry name" value="SOLUTE CARRIER FAMILY 35 MEMBER B"/>
    <property type="match status" value="1"/>
</dbReference>